<keyword evidence="3" id="KW-1185">Reference proteome</keyword>
<dbReference type="Proteomes" id="UP000283255">
    <property type="component" value="Unassembled WGS sequence"/>
</dbReference>
<feature type="transmembrane region" description="Helical" evidence="1">
    <location>
        <begin position="65"/>
        <end position="82"/>
    </location>
</feature>
<protein>
    <submittedName>
        <fullName evidence="2">Uncharacterized protein</fullName>
    </submittedName>
</protein>
<comment type="caution">
    <text evidence="2">The sequence shown here is derived from an EMBL/GenBank/DDBJ whole genome shotgun (WGS) entry which is preliminary data.</text>
</comment>
<keyword evidence="1" id="KW-0812">Transmembrane</keyword>
<proteinExistence type="predicted"/>
<gene>
    <name evidence="2" type="ORF">D1Z90_20095</name>
</gene>
<sequence length="163" mass="19062">MMLKPAKKPIQQTVILCLVTLLFTLQKHGGFMLGFVLLLLAPSFLKSLYFIFVKNREREQRSIQTFLWVVSCSVVVIHHIHLHKTTQDFAEQVSSAVVTYYQQNGFYPDSAEALDFDKQALTHHGLYYSHKNGAPLLWYRATWIVYDIYMFNFNDNSWCYQAN</sequence>
<dbReference type="RefSeq" id="WP_119912563.1">
    <property type="nucleotide sequence ID" value="NZ_QZCH01000062.1"/>
</dbReference>
<reference evidence="2 3" key="2">
    <citation type="submission" date="2019-01" db="EMBL/GenBank/DDBJ databases">
        <title>Motilimonas pumilus sp. nov., isolated from the gut of sea cucumber (Apostichopus japonicus).</title>
        <authorList>
            <person name="Wang F.-Q."/>
            <person name="Ren L.-H."/>
            <person name="Lin Y.-W."/>
            <person name="Sun G.-H."/>
            <person name="Du Z.-J."/>
            <person name="Zhao J.-X."/>
            <person name="Liu X.-J."/>
            <person name="Liu L.-J."/>
        </authorList>
    </citation>
    <scope>NUCLEOTIDE SEQUENCE [LARGE SCALE GENOMIC DNA]</scope>
    <source>
        <strain evidence="2 3">PLHSC7-2</strain>
    </source>
</reference>
<keyword evidence="1" id="KW-0472">Membrane</keyword>
<evidence type="ECO:0000313" key="2">
    <source>
        <dbReference type="EMBL" id="RJG36917.1"/>
    </source>
</evidence>
<dbReference type="AlphaFoldDB" id="A0A418Y9B2"/>
<feature type="transmembrane region" description="Helical" evidence="1">
    <location>
        <begin position="31"/>
        <end position="53"/>
    </location>
</feature>
<evidence type="ECO:0000256" key="1">
    <source>
        <dbReference type="SAM" id="Phobius"/>
    </source>
</evidence>
<name>A0A418Y9B2_9GAMM</name>
<keyword evidence="1" id="KW-1133">Transmembrane helix</keyword>
<evidence type="ECO:0000313" key="3">
    <source>
        <dbReference type="Proteomes" id="UP000283255"/>
    </source>
</evidence>
<dbReference type="EMBL" id="QZCH01000062">
    <property type="protein sequence ID" value="RJG36917.1"/>
    <property type="molecule type" value="Genomic_DNA"/>
</dbReference>
<organism evidence="2 3">
    <name type="scientific">Motilimonas pumila</name>
    <dbReference type="NCBI Taxonomy" id="2303987"/>
    <lineage>
        <taxon>Bacteria</taxon>
        <taxon>Pseudomonadati</taxon>
        <taxon>Pseudomonadota</taxon>
        <taxon>Gammaproteobacteria</taxon>
        <taxon>Alteromonadales</taxon>
        <taxon>Alteromonadales genera incertae sedis</taxon>
        <taxon>Motilimonas</taxon>
    </lineage>
</organism>
<accession>A0A418Y9B2</accession>
<reference evidence="2 3" key="1">
    <citation type="submission" date="2018-09" db="EMBL/GenBank/DDBJ databases">
        <authorList>
            <person name="Wang F."/>
        </authorList>
    </citation>
    <scope>NUCLEOTIDE SEQUENCE [LARGE SCALE GENOMIC DNA]</scope>
    <source>
        <strain evidence="2 3">PLHSC7-2</strain>
    </source>
</reference>